<protein>
    <submittedName>
        <fullName evidence="1">Uncharacterized protein</fullName>
    </submittedName>
</protein>
<dbReference type="Proteomes" id="UP001162164">
    <property type="component" value="Unassembled WGS sequence"/>
</dbReference>
<gene>
    <name evidence="1" type="ORF">NQ317_017823</name>
</gene>
<reference evidence="1" key="1">
    <citation type="journal article" date="2023" name="Insect Mol. Biol.">
        <title>Genome sequencing provides insights into the evolution of gene families encoding plant cell wall-degrading enzymes in longhorned beetles.</title>
        <authorList>
            <person name="Shin N.R."/>
            <person name="Okamura Y."/>
            <person name="Kirsch R."/>
            <person name="Pauchet Y."/>
        </authorList>
    </citation>
    <scope>NUCLEOTIDE SEQUENCE</scope>
    <source>
        <strain evidence="1">MMC_N1</strain>
    </source>
</reference>
<sequence>MTQILTIQIKSKLTFDTFLSLTNKIKYVVRRVVRYRPFCACDQGCLQATPLKGLRGQQTHGAAKEANKQVVVCVPQINELTRL</sequence>
<accession>A0ABQ9K3T0</accession>
<name>A0ABQ9K3T0_9CUCU</name>
<evidence type="ECO:0000313" key="1">
    <source>
        <dbReference type="EMBL" id="KAJ8984170.1"/>
    </source>
</evidence>
<keyword evidence="2" id="KW-1185">Reference proteome</keyword>
<comment type="caution">
    <text evidence="1">The sequence shown here is derived from an EMBL/GenBank/DDBJ whole genome shotgun (WGS) entry which is preliminary data.</text>
</comment>
<organism evidence="1 2">
    <name type="scientific">Molorchus minor</name>
    <dbReference type="NCBI Taxonomy" id="1323400"/>
    <lineage>
        <taxon>Eukaryota</taxon>
        <taxon>Metazoa</taxon>
        <taxon>Ecdysozoa</taxon>
        <taxon>Arthropoda</taxon>
        <taxon>Hexapoda</taxon>
        <taxon>Insecta</taxon>
        <taxon>Pterygota</taxon>
        <taxon>Neoptera</taxon>
        <taxon>Endopterygota</taxon>
        <taxon>Coleoptera</taxon>
        <taxon>Polyphaga</taxon>
        <taxon>Cucujiformia</taxon>
        <taxon>Chrysomeloidea</taxon>
        <taxon>Cerambycidae</taxon>
        <taxon>Lamiinae</taxon>
        <taxon>Monochamini</taxon>
        <taxon>Molorchus</taxon>
    </lineage>
</organism>
<evidence type="ECO:0000313" key="2">
    <source>
        <dbReference type="Proteomes" id="UP001162164"/>
    </source>
</evidence>
<proteinExistence type="predicted"/>
<dbReference type="EMBL" id="JAPWTJ010000045">
    <property type="protein sequence ID" value="KAJ8984170.1"/>
    <property type="molecule type" value="Genomic_DNA"/>
</dbReference>